<evidence type="ECO:0000313" key="5">
    <source>
        <dbReference type="EMBL" id="KAG0647847.1"/>
    </source>
</evidence>
<dbReference type="Proteomes" id="UP000785200">
    <property type="component" value="Unassembled WGS sequence"/>
</dbReference>
<dbReference type="GO" id="GO:0016020">
    <property type="term" value="C:membrane"/>
    <property type="evidence" value="ECO:0007669"/>
    <property type="project" value="TreeGrafter"/>
</dbReference>
<dbReference type="Gene3D" id="3.40.50.12780">
    <property type="entry name" value="N-terminal domain of ligase-like"/>
    <property type="match status" value="1"/>
</dbReference>
<accession>A0A9P7AVU8</accession>
<keyword evidence="2" id="KW-0067">ATP-binding</keyword>
<evidence type="ECO:0000259" key="4">
    <source>
        <dbReference type="Pfam" id="PF00501"/>
    </source>
</evidence>
<feature type="region of interest" description="Disordered" evidence="3">
    <location>
        <begin position="1"/>
        <end position="24"/>
    </location>
</feature>
<dbReference type="GO" id="GO:0004467">
    <property type="term" value="F:long-chain fatty acid-CoA ligase activity"/>
    <property type="evidence" value="ECO:0007669"/>
    <property type="project" value="TreeGrafter"/>
</dbReference>
<evidence type="ECO:0000256" key="2">
    <source>
        <dbReference type="ARBA" id="ARBA00022840"/>
    </source>
</evidence>
<dbReference type="InterPro" id="IPR042099">
    <property type="entry name" value="ANL_N_sf"/>
</dbReference>
<dbReference type="PROSITE" id="PS00455">
    <property type="entry name" value="AMP_BINDING"/>
    <property type="match status" value="1"/>
</dbReference>
<dbReference type="SUPFAM" id="SSF56801">
    <property type="entry name" value="Acetyl-CoA synthetase-like"/>
    <property type="match status" value="1"/>
</dbReference>
<name>A0A9P7AVU8_9HELO</name>
<evidence type="ECO:0000256" key="1">
    <source>
        <dbReference type="ARBA" id="ARBA00022741"/>
    </source>
</evidence>
<feature type="domain" description="AMP-dependent synthetase/ligase" evidence="4">
    <location>
        <begin position="67"/>
        <end position="514"/>
    </location>
</feature>
<dbReference type="GO" id="GO:0005524">
    <property type="term" value="F:ATP binding"/>
    <property type="evidence" value="ECO:0007669"/>
    <property type="project" value="UniProtKB-KW"/>
</dbReference>
<evidence type="ECO:0000313" key="6">
    <source>
        <dbReference type="Proteomes" id="UP000785200"/>
    </source>
</evidence>
<dbReference type="OrthoDB" id="1700726at2759"/>
<evidence type="ECO:0000256" key="3">
    <source>
        <dbReference type="SAM" id="MobiDB-lite"/>
    </source>
</evidence>
<reference evidence="5" key="1">
    <citation type="submission" date="2019-07" db="EMBL/GenBank/DDBJ databases">
        <title>Hyphodiscus hymeniophilus genome sequencing and assembly.</title>
        <authorList>
            <person name="Kramer G."/>
            <person name="Nodwell J."/>
        </authorList>
    </citation>
    <scope>NUCLEOTIDE SEQUENCE</scope>
    <source>
        <strain evidence="5">ATCC 34498</strain>
    </source>
</reference>
<dbReference type="Pfam" id="PF00501">
    <property type="entry name" value="AMP-binding"/>
    <property type="match status" value="1"/>
</dbReference>
<dbReference type="EMBL" id="VNKQ01000011">
    <property type="protein sequence ID" value="KAG0647847.1"/>
    <property type="molecule type" value="Genomic_DNA"/>
</dbReference>
<dbReference type="GO" id="GO:0005783">
    <property type="term" value="C:endoplasmic reticulum"/>
    <property type="evidence" value="ECO:0007669"/>
    <property type="project" value="TreeGrafter"/>
</dbReference>
<organism evidence="5 6">
    <name type="scientific">Hyphodiscus hymeniophilus</name>
    <dbReference type="NCBI Taxonomy" id="353542"/>
    <lineage>
        <taxon>Eukaryota</taxon>
        <taxon>Fungi</taxon>
        <taxon>Dikarya</taxon>
        <taxon>Ascomycota</taxon>
        <taxon>Pezizomycotina</taxon>
        <taxon>Leotiomycetes</taxon>
        <taxon>Helotiales</taxon>
        <taxon>Hyphodiscaceae</taxon>
        <taxon>Hyphodiscus</taxon>
    </lineage>
</organism>
<dbReference type="AlphaFoldDB" id="A0A9P7AVU8"/>
<comment type="caution">
    <text evidence="5">The sequence shown here is derived from an EMBL/GenBank/DDBJ whole genome shotgun (WGS) entry which is preliminary data.</text>
</comment>
<sequence length="708" mass="77351">MAPVRQQDPDAYAKALHAAPPPGSPYSLPVLGSEREGRSAVYRHWRFVDGPLLQTIDPEVQTAHEIFEKTVAKRPNARCLGNRPWDPVTKSWGKYEWITYGETAERRKNFGAGLVELHKQAGVTEDKYGVGLWCPNRPEWQISDLGCMSQSLFTVSIYDTLGPDTTEYIINHATLHCVITSLSHVPTLLKLAAAKRIPTLKLIICLDPIDAGEVPGNSKSAILNALAADAGIAVHYLKDVEALGATSKRPMNPPRPEDTITINYTSGTTGNPKGVVLTHANATAATASSRVFSDLLPSDAIISYLPLAHIFQRLTEHSALSVGLAIGYFRGDILGLVDDMKMLRPTSFISVPRLYNRFGTAIRAGTVDAPGLKGAIGRHIVNGKLASMKLPPGQATNKHAFYDRIYTPKLASALGLQRARGMVTGSAPLDPSLHQFLRAALGNDFIQGYGLTETYAIGTCQLKGDLSAGNCGAVAPGAEACLQSVPDMDYLVTDSPNPRGELLLRGNTVFKEYYRNPEETAKAITKDGWFRTGDIAEVDSMGRVRIIDRVKNVLKLAQGEYISPERIENVYLANTNLLSQAYVHGDSTQAFLVSIVGVDPITFAPFCSAILKKKIEPTDIAAIKAAAKDPRVRKAVITELDKIGKKSKFNSYEKVRAVHLDIEPFTIDNELLTPTLKLKRPQTAKKFRSEIDRMYEEALAEETPKAKL</sequence>
<dbReference type="InterPro" id="IPR000873">
    <property type="entry name" value="AMP-dep_synth/lig_dom"/>
</dbReference>
<proteinExistence type="predicted"/>
<gene>
    <name evidence="5" type="ORF">D0Z07_5953</name>
</gene>
<keyword evidence="6" id="KW-1185">Reference proteome</keyword>
<protein>
    <submittedName>
        <fullName evidence="5">Long chain acyl-synthetase peroxisomal</fullName>
    </submittedName>
</protein>
<dbReference type="PANTHER" id="PTHR43272">
    <property type="entry name" value="LONG-CHAIN-FATTY-ACID--COA LIGASE"/>
    <property type="match status" value="1"/>
</dbReference>
<keyword evidence="1" id="KW-0547">Nucleotide-binding</keyword>
<dbReference type="PANTHER" id="PTHR43272:SF33">
    <property type="entry name" value="AMP-BINDING DOMAIN-CONTAINING PROTEIN-RELATED"/>
    <property type="match status" value="1"/>
</dbReference>
<dbReference type="InterPro" id="IPR020845">
    <property type="entry name" value="AMP-binding_CS"/>
</dbReference>